<evidence type="ECO:0000256" key="5">
    <source>
        <dbReference type="SAM" id="Phobius"/>
    </source>
</evidence>
<comment type="subcellular location">
    <subcellularLocation>
        <location evidence="1">Membrane</location>
        <topology evidence="1">Multi-pass membrane protein</topology>
    </subcellularLocation>
</comment>
<evidence type="ECO:0000256" key="2">
    <source>
        <dbReference type="ARBA" id="ARBA00022692"/>
    </source>
</evidence>
<dbReference type="InterPro" id="IPR035906">
    <property type="entry name" value="MetI-like_sf"/>
</dbReference>
<evidence type="ECO:0000256" key="1">
    <source>
        <dbReference type="ARBA" id="ARBA00004141"/>
    </source>
</evidence>
<proteinExistence type="predicted"/>
<evidence type="ECO:0000256" key="3">
    <source>
        <dbReference type="ARBA" id="ARBA00022989"/>
    </source>
</evidence>
<dbReference type="EMBL" id="JBHSWE010000001">
    <property type="protein sequence ID" value="MFC6672894.1"/>
    <property type="molecule type" value="Genomic_DNA"/>
</dbReference>
<protein>
    <submittedName>
        <fullName evidence="6">Uncharacterized protein</fullName>
    </submittedName>
</protein>
<keyword evidence="3 5" id="KW-1133">Transmembrane helix</keyword>
<keyword evidence="7" id="KW-1185">Reference proteome</keyword>
<evidence type="ECO:0000313" key="6">
    <source>
        <dbReference type="EMBL" id="MFC6672894.1"/>
    </source>
</evidence>
<comment type="caution">
    <text evidence="6">The sequence shown here is derived from an EMBL/GenBank/DDBJ whole genome shotgun (WGS) entry which is preliminary data.</text>
</comment>
<reference evidence="7" key="1">
    <citation type="journal article" date="2019" name="Int. J. Syst. Evol. Microbiol.">
        <title>The Global Catalogue of Microorganisms (GCM) 10K type strain sequencing project: providing services to taxonomists for standard genome sequencing and annotation.</title>
        <authorList>
            <consortium name="The Broad Institute Genomics Platform"/>
            <consortium name="The Broad Institute Genome Sequencing Center for Infectious Disease"/>
            <person name="Wu L."/>
            <person name="Ma J."/>
        </authorList>
    </citation>
    <scope>NUCLEOTIDE SEQUENCE [LARGE SCALE GENOMIC DNA]</scope>
    <source>
        <strain evidence="7">NBRC 111756</strain>
    </source>
</reference>
<dbReference type="RefSeq" id="WP_379911302.1">
    <property type="nucleotide sequence ID" value="NZ_JBHSWE010000001.1"/>
</dbReference>
<dbReference type="Proteomes" id="UP001596422">
    <property type="component" value="Unassembled WGS sequence"/>
</dbReference>
<organism evidence="6 7">
    <name type="scientific">Marinobacterium aestuariivivens</name>
    <dbReference type="NCBI Taxonomy" id="1698799"/>
    <lineage>
        <taxon>Bacteria</taxon>
        <taxon>Pseudomonadati</taxon>
        <taxon>Pseudomonadota</taxon>
        <taxon>Gammaproteobacteria</taxon>
        <taxon>Oceanospirillales</taxon>
        <taxon>Oceanospirillaceae</taxon>
        <taxon>Marinobacterium</taxon>
    </lineage>
</organism>
<dbReference type="Gene3D" id="1.10.3720.10">
    <property type="entry name" value="MetI-like"/>
    <property type="match status" value="1"/>
</dbReference>
<evidence type="ECO:0000256" key="4">
    <source>
        <dbReference type="ARBA" id="ARBA00023136"/>
    </source>
</evidence>
<gene>
    <name evidence="6" type="ORF">ACFQDL_24520</name>
</gene>
<keyword evidence="4 5" id="KW-0472">Membrane</keyword>
<feature type="transmembrane region" description="Helical" evidence="5">
    <location>
        <begin position="12"/>
        <end position="30"/>
    </location>
</feature>
<accession>A0ABW2A6C5</accession>
<name>A0ABW2A6C5_9GAMM</name>
<evidence type="ECO:0000313" key="7">
    <source>
        <dbReference type="Proteomes" id="UP001596422"/>
    </source>
</evidence>
<sequence>MTKGFREQDIAYGSAISVIFFLVILAIALFQKRLFDGKGDK</sequence>
<keyword evidence="2 5" id="KW-0812">Transmembrane</keyword>